<dbReference type="GO" id="GO:0006783">
    <property type="term" value="P:heme biosynthetic process"/>
    <property type="evidence" value="ECO:0007669"/>
    <property type="project" value="TreeGrafter"/>
</dbReference>
<feature type="transmembrane region" description="Helical" evidence="2">
    <location>
        <begin position="1298"/>
        <end position="1323"/>
    </location>
</feature>
<evidence type="ECO:0000259" key="3">
    <source>
        <dbReference type="Pfam" id="PF01208"/>
    </source>
</evidence>
<keyword evidence="2" id="KW-0472">Membrane</keyword>
<feature type="transmembrane region" description="Helical" evidence="2">
    <location>
        <begin position="694"/>
        <end position="712"/>
    </location>
</feature>
<dbReference type="InterPro" id="IPR000257">
    <property type="entry name" value="Uroporphyrinogen_deCOase"/>
</dbReference>
<comment type="caution">
    <text evidence="4">The sequence shown here is derived from an EMBL/GenBank/DDBJ whole genome shotgun (WGS) entry which is preliminary data.</text>
</comment>
<dbReference type="PANTHER" id="PTHR21091">
    <property type="entry name" value="METHYLTETRAHYDROFOLATE:HOMOCYSTEINE METHYLTRANSFERASE RELATED"/>
    <property type="match status" value="1"/>
</dbReference>
<dbReference type="InterPro" id="IPR036770">
    <property type="entry name" value="Ankyrin_rpt-contain_sf"/>
</dbReference>
<protein>
    <submittedName>
        <fullName evidence="4">Uroporphyrinogen decarboxylase</fullName>
    </submittedName>
</protein>
<dbReference type="InterPro" id="IPR038071">
    <property type="entry name" value="UROD/MetE-like_sf"/>
</dbReference>
<proteinExistence type="predicted"/>
<keyword evidence="1" id="KW-0040">ANK repeat</keyword>
<dbReference type="OrthoDB" id="339900at2759"/>
<dbReference type="InterPro" id="IPR002110">
    <property type="entry name" value="Ankyrin_rpt"/>
</dbReference>
<feature type="transmembrane region" description="Helical" evidence="2">
    <location>
        <begin position="563"/>
        <end position="584"/>
    </location>
</feature>
<dbReference type="PROSITE" id="PS50088">
    <property type="entry name" value="ANK_REPEAT"/>
    <property type="match status" value="1"/>
</dbReference>
<keyword evidence="5" id="KW-1185">Reference proteome</keyword>
<keyword evidence="2" id="KW-0812">Transmembrane</keyword>
<name>A0A1Q9EDM6_SYMMI</name>
<feature type="domain" description="Uroporphyrinogen decarboxylase (URO-D)" evidence="3">
    <location>
        <begin position="782"/>
        <end position="938"/>
    </location>
</feature>
<dbReference type="Proteomes" id="UP000186817">
    <property type="component" value="Unassembled WGS sequence"/>
</dbReference>
<feature type="transmembrane region" description="Helical" evidence="2">
    <location>
        <begin position="591"/>
        <end position="612"/>
    </location>
</feature>
<evidence type="ECO:0000256" key="2">
    <source>
        <dbReference type="SAM" id="Phobius"/>
    </source>
</evidence>
<dbReference type="Pfam" id="PF01208">
    <property type="entry name" value="URO-D"/>
    <property type="match status" value="1"/>
</dbReference>
<dbReference type="SUPFAM" id="SSF51726">
    <property type="entry name" value="UROD/MetE-like"/>
    <property type="match status" value="1"/>
</dbReference>
<evidence type="ECO:0000313" key="5">
    <source>
        <dbReference type="Proteomes" id="UP000186817"/>
    </source>
</evidence>
<feature type="transmembrane region" description="Helical" evidence="2">
    <location>
        <begin position="495"/>
        <end position="516"/>
    </location>
</feature>
<dbReference type="Gene3D" id="1.25.40.20">
    <property type="entry name" value="Ankyrin repeat-containing domain"/>
    <property type="match status" value="1"/>
</dbReference>
<feature type="repeat" description="ANK" evidence="1">
    <location>
        <begin position="1008"/>
        <end position="1040"/>
    </location>
</feature>
<dbReference type="Pfam" id="PF12796">
    <property type="entry name" value="Ank_2"/>
    <property type="match status" value="1"/>
</dbReference>
<gene>
    <name evidence="4" type="primary">Updo</name>
    <name evidence="4" type="ORF">AK812_SmicGene11317</name>
</gene>
<organism evidence="4 5">
    <name type="scientific">Symbiodinium microadriaticum</name>
    <name type="common">Dinoflagellate</name>
    <name type="synonym">Zooxanthella microadriatica</name>
    <dbReference type="NCBI Taxonomy" id="2951"/>
    <lineage>
        <taxon>Eukaryota</taxon>
        <taxon>Sar</taxon>
        <taxon>Alveolata</taxon>
        <taxon>Dinophyceae</taxon>
        <taxon>Suessiales</taxon>
        <taxon>Symbiodiniaceae</taxon>
        <taxon>Symbiodinium</taxon>
    </lineage>
</organism>
<dbReference type="SUPFAM" id="SSF48403">
    <property type="entry name" value="Ankyrin repeat"/>
    <property type="match status" value="1"/>
</dbReference>
<dbReference type="GO" id="GO:0005829">
    <property type="term" value="C:cytosol"/>
    <property type="evidence" value="ECO:0007669"/>
    <property type="project" value="TreeGrafter"/>
</dbReference>
<feature type="transmembrane region" description="Helical" evidence="2">
    <location>
        <begin position="658"/>
        <end position="674"/>
    </location>
</feature>
<dbReference type="Gene3D" id="3.20.20.210">
    <property type="match status" value="1"/>
</dbReference>
<feature type="transmembrane region" description="Helical" evidence="2">
    <location>
        <begin position="1335"/>
        <end position="1354"/>
    </location>
</feature>
<feature type="transmembrane region" description="Helical" evidence="2">
    <location>
        <begin position="528"/>
        <end position="551"/>
    </location>
</feature>
<keyword evidence="2" id="KW-1133">Transmembrane helix</keyword>
<accession>A0A1Q9EDM6</accession>
<evidence type="ECO:0000256" key="1">
    <source>
        <dbReference type="PROSITE-ProRule" id="PRU00023"/>
    </source>
</evidence>
<reference evidence="4 5" key="1">
    <citation type="submission" date="2016-02" db="EMBL/GenBank/DDBJ databases">
        <title>Genome analysis of coral dinoflagellate symbionts highlights evolutionary adaptations to a symbiotic lifestyle.</title>
        <authorList>
            <person name="Aranda M."/>
            <person name="Li Y."/>
            <person name="Liew Y.J."/>
            <person name="Baumgarten S."/>
            <person name="Simakov O."/>
            <person name="Wilson M."/>
            <person name="Piel J."/>
            <person name="Ashoor H."/>
            <person name="Bougouffa S."/>
            <person name="Bajic V.B."/>
            <person name="Ryu T."/>
            <person name="Ravasi T."/>
            <person name="Bayer T."/>
            <person name="Micklem G."/>
            <person name="Kim H."/>
            <person name="Bhak J."/>
            <person name="Lajeunesse T.C."/>
            <person name="Voolstra C.R."/>
        </authorList>
    </citation>
    <scope>NUCLEOTIDE SEQUENCE [LARGE SCALE GENOMIC DNA]</scope>
    <source>
        <strain evidence="4 5">CCMP2467</strain>
    </source>
</reference>
<feature type="transmembrane region" description="Helical" evidence="2">
    <location>
        <begin position="1179"/>
        <end position="1202"/>
    </location>
</feature>
<feature type="transmembrane region" description="Helical" evidence="2">
    <location>
        <begin position="618"/>
        <end position="637"/>
    </location>
</feature>
<dbReference type="EMBL" id="LSRX01000183">
    <property type="protein sequence ID" value="OLQ05501.1"/>
    <property type="molecule type" value="Genomic_DNA"/>
</dbReference>
<dbReference type="GO" id="GO:0004853">
    <property type="term" value="F:uroporphyrinogen decarboxylase activity"/>
    <property type="evidence" value="ECO:0007669"/>
    <property type="project" value="InterPro"/>
</dbReference>
<feature type="transmembrane region" description="Helical" evidence="2">
    <location>
        <begin position="1208"/>
        <end position="1227"/>
    </location>
</feature>
<dbReference type="SMART" id="SM00248">
    <property type="entry name" value="ANK"/>
    <property type="match status" value="2"/>
</dbReference>
<sequence>MAGKVESQYNPTELYISLFEAKKSCAVLKKEGTEDEEEEEIQEDEEAKDNQELFQFFLEQTYQACLADACMTHEKNFGDAGKETEELRVVAADGECKEGLSRYRFVGGKKTPNTGPGVQGGSRRPLIQDLRVMELAFGRLLAYVGLEVNQQDGSRPKSFSDCRHRFAGSLRDHLHGRRYLVGPLSLHNEKYSFYHSRQPMTRDACIAQRLAMPKNTEDVKRLWELQKEHCTADKGWLGDAKKNWLTILLNPCSPGGWKWDDGASVAGIGSVTGSNGILDERGDYLCIDKEDGTLVNCEHRSGLAVSELRAVFRGCRSEGTLWFQNEADCPGGSGCGAVNVEILGVCLPMLSQLLLKMRLLSMLDQRQRDADWQFAMASGRGAMGRRFIAGLIAALLCAAASSCAGFLSSVARPRARTDPRRADECLTLDQRWWAGAKQEVLRNESQLSFQEPAGGSSVEVALAAMACDYNGYIFLDDPIPDPAQTPAAHTGTLSTFYVCAVASLSFGLLMLCCHCSRRDKPVATSDRLHVAFFVLATVGYFGAAVSAQVYTGDANWAIQTSKAVIILAWACLLITSCGALEALCSVRCLKATVWLAGLAVVLASLVEVVVPGDRHFQGFMYCLAAMAALCAFVWLLVHFYDKSHGRGNDRNPASVYRSLSYACAIASFIMVAVMEPDCGYAGHPVCYKNCGFYAGSHFTLSLIGLMPFYMALVPLQCCTAFPVAFPSIGSSAEPNPDELEVYNRVFAIPLVLSEQLRHSKVTAWAEADTASLCQVARGLKPVREPQVPVWLFRQAGRHLPEYNEYKVKRGKNFLQLLDDPADVAECTMQPLRRYGVDAAILFSDILVVAQALGIDVEMPGGKGILVPRPLESPEDLSRLAPNPATVEFVEDRLAHVLESVRRIVSTMDEEGFGDVPLIGFSAAPWTLFFYMVGGSSRKSHLFQRRRAGAAVNGYRLPHGPMDPLASVQPQPNDSRAMMLAAFVASGDEAGVRRVIEADPGAVNEVGLDGTSPLCAAAMWGHVNILRLLLDSMASPALRNENGPQWTALHAAALQEEGKACMLLLEKRANPEERDIEGVTPCDYASVSEAVWPIFAAAGCNREEKDALVQKGVLRKASSSLEQQPDVVRGTRVQNVLHRRARADFYHLSQTTTRLHAFWSHSWHGSVSGKVATLFFLTKAGAAAAAGTGAAVAACIAFGCGVLPDDDAGSWWCLSSGCLAYLLTMLFWRPRQLVFVDRVCISQVNPELQAQGTLSLGAILKCSDAMLVLWDPTWARRLWCVYELAAFIRSRSPGEKPRVIIRPTLLGFTMFACWFACALGGFAFDFAVTLHTTLGGNGVIFFGLALCGLIFWYIAHLVREYCRDVTTMCHHIAHFSFATAESFCCSVDHKYSLS</sequence>
<dbReference type="PANTHER" id="PTHR21091:SF169">
    <property type="entry name" value="UROPORPHYRINOGEN DECARBOXYLASE"/>
    <property type="match status" value="1"/>
</dbReference>
<dbReference type="PROSITE" id="PS50297">
    <property type="entry name" value="ANK_REP_REGION"/>
    <property type="match status" value="1"/>
</dbReference>
<evidence type="ECO:0000313" key="4">
    <source>
        <dbReference type="EMBL" id="OLQ05501.1"/>
    </source>
</evidence>
<feature type="transmembrane region" description="Helical" evidence="2">
    <location>
        <begin position="387"/>
        <end position="411"/>
    </location>
</feature>